<dbReference type="OrthoDB" id="2146076at2"/>
<dbReference type="AlphaFoldDB" id="A0A429ZSF7"/>
<dbReference type="GeneID" id="98567809"/>
<dbReference type="Proteomes" id="UP000287239">
    <property type="component" value="Unassembled WGS sequence"/>
</dbReference>
<dbReference type="EMBL" id="NGJU01000006">
    <property type="protein sequence ID" value="RST96680.1"/>
    <property type="molecule type" value="Genomic_DNA"/>
</dbReference>
<organism evidence="1 2">
    <name type="scientific">Vagococcus salmoninarum</name>
    <dbReference type="NCBI Taxonomy" id="2739"/>
    <lineage>
        <taxon>Bacteria</taxon>
        <taxon>Bacillati</taxon>
        <taxon>Bacillota</taxon>
        <taxon>Bacilli</taxon>
        <taxon>Lactobacillales</taxon>
        <taxon>Enterococcaceae</taxon>
        <taxon>Vagococcus</taxon>
    </lineage>
</organism>
<accession>A0A429ZSF7</accession>
<evidence type="ECO:0008006" key="3">
    <source>
        <dbReference type="Google" id="ProtNLM"/>
    </source>
</evidence>
<dbReference type="RefSeq" id="WP_126778957.1">
    <property type="nucleotide sequence ID" value="NZ_NGJU01000006.1"/>
</dbReference>
<evidence type="ECO:0000313" key="2">
    <source>
        <dbReference type="Proteomes" id="UP000287239"/>
    </source>
</evidence>
<proteinExistence type="predicted"/>
<evidence type="ECO:0000313" key="1">
    <source>
        <dbReference type="EMBL" id="RST96680.1"/>
    </source>
</evidence>
<comment type="caution">
    <text evidence="1">The sequence shown here is derived from an EMBL/GenBank/DDBJ whole genome shotgun (WGS) entry which is preliminary data.</text>
</comment>
<gene>
    <name evidence="1" type="ORF">CBF35_05455</name>
</gene>
<reference evidence="1 2" key="1">
    <citation type="submission" date="2017-05" db="EMBL/GenBank/DDBJ databases">
        <title>Vagococcus spp. assemblies.</title>
        <authorList>
            <person name="Gulvik C.A."/>
        </authorList>
    </citation>
    <scope>NUCLEOTIDE SEQUENCE [LARGE SCALE GENOMIC DNA]</scope>
    <source>
        <strain evidence="1 2">NCFB 2777</strain>
    </source>
</reference>
<keyword evidence="2" id="KW-1185">Reference proteome</keyword>
<sequence>MKANLGFYIQKINDIVKETETVGETMNPHFEEVRTALDDKKAADLTKEQLATVKEQFTVGTEKYREMSEAIAKLKAPVRVIGIHKKMEKAYSEYVASCDLMVQSIDAETGTINEEQFNQSEEEQDETTDTIAFCIQRMTSLLMKK</sequence>
<protein>
    <recommendedName>
        <fullName evidence="3">LXG domain-containing protein</fullName>
    </recommendedName>
</protein>
<name>A0A429ZSF7_9ENTE</name>